<evidence type="ECO:0000256" key="6">
    <source>
        <dbReference type="ARBA" id="ARBA00023180"/>
    </source>
</evidence>
<comment type="subcellular location">
    <subcellularLocation>
        <location evidence="1">Membrane</location>
        <topology evidence="1">Multi-pass membrane protein</topology>
    </subcellularLocation>
</comment>
<sequence>MSAGFFDFNRVDGGPTLYASNKTAVTVDVLEVGFIFAICILAFSFLVILPGVRGIQRLYFALKVFFSIFVLAVIMLGNFGMEWEVSEVETGVQYKAFHNEEIHATIGVKIGLRAANITLKGSGPHLNSERIDYNERFWWGGERQWTQGRNFFGPFAGLVNREFREAQFKGLPYPILWIAEYFTLDGENIRWGRSYRLSGFYTHIMLWTAFPLWILTNILFCMFIRYGAYFMMLTGGVMLLGNILFASLRWGPELAIPIGTTVMRFHYGWCFWITLAVGLITVILGAIILFVDLRFPDLTGTFFGVESDPDEYYTVEGELTTGTVDIREPSPDDSPSSPKEHSQLMPAAKNGPPTDDAIYENYDAYRRRTDSRGLSRFQKSRKKPVASPRRRTARAARAAPDDVLREEDETQAEADQGNVAIEMEGIHPQA</sequence>
<name>A0A6P4ZP48_BRABE</name>
<feature type="transmembrane region" description="Helical" evidence="8">
    <location>
        <begin position="59"/>
        <end position="79"/>
    </location>
</feature>
<feature type="compositionally biased region" description="Basic residues" evidence="7">
    <location>
        <begin position="378"/>
        <end position="394"/>
    </location>
</feature>
<dbReference type="OrthoDB" id="10042652at2759"/>
<keyword evidence="4 8" id="KW-1133">Transmembrane helix</keyword>
<evidence type="ECO:0000256" key="7">
    <source>
        <dbReference type="SAM" id="MobiDB-lite"/>
    </source>
</evidence>
<accession>A0A6P4ZP48</accession>
<evidence type="ECO:0000256" key="1">
    <source>
        <dbReference type="ARBA" id="ARBA00004141"/>
    </source>
</evidence>
<dbReference type="GO" id="GO:0015031">
    <property type="term" value="P:protein transport"/>
    <property type="evidence" value="ECO:0007669"/>
    <property type="project" value="InterPro"/>
</dbReference>
<keyword evidence="6" id="KW-0325">Glycoprotein</keyword>
<keyword evidence="5 8" id="KW-0472">Membrane</keyword>
<dbReference type="PANTHER" id="PTHR31158:SF1">
    <property type="entry name" value="DOXA1 FACTOR-RELATED"/>
    <property type="match status" value="1"/>
</dbReference>
<dbReference type="InterPro" id="IPR018469">
    <property type="entry name" value="Dual_oxidase_maturation_fac"/>
</dbReference>
<gene>
    <name evidence="10" type="primary">LOC109478565</name>
</gene>
<keyword evidence="3 8" id="KW-0812">Transmembrane</keyword>
<evidence type="ECO:0000313" key="10">
    <source>
        <dbReference type="RefSeq" id="XP_019635769.1"/>
    </source>
</evidence>
<dbReference type="AlphaFoldDB" id="A0A6P4ZP48"/>
<reference evidence="10" key="1">
    <citation type="submission" date="2025-08" db="UniProtKB">
        <authorList>
            <consortium name="RefSeq"/>
        </authorList>
    </citation>
    <scope>IDENTIFICATION</scope>
    <source>
        <tissue evidence="10">Gonad</tissue>
    </source>
</reference>
<feature type="region of interest" description="Disordered" evidence="7">
    <location>
        <begin position="323"/>
        <end position="430"/>
    </location>
</feature>
<feature type="transmembrane region" description="Helical" evidence="8">
    <location>
        <begin position="200"/>
        <end position="220"/>
    </location>
</feature>
<dbReference type="GeneID" id="109478565"/>
<evidence type="ECO:0000313" key="9">
    <source>
        <dbReference type="Proteomes" id="UP000515135"/>
    </source>
</evidence>
<evidence type="ECO:0000256" key="5">
    <source>
        <dbReference type="ARBA" id="ARBA00023136"/>
    </source>
</evidence>
<dbReference type="Pfam" id="PF10204">
    <property type="entry name" value="DuoxA"/>
    <property type="match status" value="1"/>
</dbReference>
<proteinExistence type="inferred from homology"/>
<dbReference type="GO" id="GO:0005789">
    <property type="term" value="C:endoplasmic reticulum membrane"/>
    <property type="evidence" value="ECO:0007669"/>
    <property type="project" value="InterPro"/>
</dbReference>
<evidence type="ECO:0000256" key="8">
    <source>
        <dbReference type="SAM" id="Phobius"/>
    </source>
</evidence>
<organism evidence="9 10">
    <name type="scientific">Branchiostoma belcheri</name>
    <name type="common">Amphioxus</name>
    <dbReference type="NCBI Taxonomy" id="7741"/>
    <lineage>
        <taxon>Eukaryota</taxon>
        <taxon>Metazoa</taxon>
        <taxon>Chordata</taxon>
        <taxon>Cephalochordata</taxon>
        <taxon>Leptocardii</taxon>
        <taxon>Amphioxiformes</taxon>
        <taxon>Branchiostomatidae</taxon>
        <taxon>Branchiostoma</taxon>
    </lineage>
</organism>
<dbReference type="RefSeq" id="XP_019635769.1">
    <property type="nucleotide sequence ID" value="XM_019780210.1"/>
</dbReference>
<evidence type="ECO:0000256" key="3">
    <source>
        <dbReference type="ARBA" id="ARBA00022692"/>
    </source>
</evidence>
<dbReference type="Proteomes" id="UP000515135">
    <property type="component" value="Unplaced"/>
</dbReference>
<feature type="transmembrane region" description="Helical" evidence="8">
    <location>
        <begin position="32"/>
        <end position="52"/>
    </location>
</feature>
<keyword evidence="9" id="KW-1185">Reference proteome</keyword>
<comment type="similarity">
    <text evidence="2">Belongs to the DUOXA family.</text>
</comment>
<feature type="transmembrane region" description="Helical" evidence="8">
    <location>
        <begin position="227"/>
        <end position="246"/>
    </location>
</feature>
<feature type="compositionally biased region" description="Basic and acidic residues" evidence="7">
    <location>
        <begin position="363"/>
        <end position="373"/>
    </location>
</feature>
<dbReference type="PANTHER" id="PTHR31158">
    <property type="entry name" value="DUAL OXIDASE 2"/>
    <property type="match status" value="1"/>
</dbReference>
<feature type="transmembrane region" description="Helical" evidence="8">
    <location>
        <begin position="266"/>
        <end position="291"/>
    </location>
</feature>
<dbReference type="KEGG" id="bbel:109478565"/>
<protein>
    <submittedName>
        <fullName evidence="10">Dual oxidase maturation factor 1-like isoform X1</fullName>
    </submittedName>
</protein>
<evidence type="ECO:0000256" key="4">
    <source>
        <dbReference type="ARBA" id="ARBA00022989"/>
    </source>
</evidence>
<evidence type="ECO:0000256" key="2">
    <source>
        <dbReference type="ARBA" id="ARBA00009816"/>
    </source>
</evidence>